<accession>W8SRH2</accession>
<name>W8SRH2_9RHOB</name>
<reference evidence="1 2" key="1">
    <citation type="submission" date="2013-03" db="EMBL/GenBank/DDBJ databases">
        <authorList>
            <person name="Fiebig A."/>
            <person name="Goeker M."/>
            <person name="Klenk H.-P.P."/>
        </authorList>
    </citation>
    <scope>NUCLEOTIDE SEQUENCE [LARGE SCALE GENOMIC DNA]</scope>
    <source>
        <strain evidence="2">DSM 19469</strain>
    </source>
</reference>
<dbReference type="Proteomes" id="UP000019593">
    <property type="component" value="Chromosome"/>
</dbReference>
<dbReference type="HOGENOM" id="CLU_2131654_0_0_5"/>
<protein>
    <submittedName>
        <fullName evidence="1">Uncharacterized protein</fullName>
    </submittedName>
</protein>
<evidence type="ECO:0000313" key="2">
    <source>
        <dbReference type="Proteomes" id="UP000019593"/>
    </source>
</evidence>
<dbReference type="KEGG" id="red:roselon_02837"/>
<keyword evidence="2" id="KW-1185">Reference proteome</keyword>
<gene>
    <name evidence="1" type="ORF">roselon_02837</name>
</gene>
<proteinExistence type="predicted"/>
<dbReference type="AlphaFoldDB" id="W8SRH2"/>
<organism evidence="1 2">
    <name type="scientific">Roseicyclus elongatus DSM 19469</name>
    <dbReference type="NCBI Taxonomy" id="1294273"/>
    <lineage>
        <taxon>Bacteria</taxon>
        <taxon>Pseudomonadati</taxon>
        <taxon>Pseudomonadota</taxon>
        <taxon>Alphaproteobacteria</taxon>
        <taxon>Rhodobacterales</taxon>
        <taxon>Roseobacteraceae</taxon>
        <taxon>Roseicyclus</taxon>
    </lineage>
</organism>
<dbReference type="EMBL" id="CP004372">
    <property type="protein sequence ID" value="AHM05135.1"/>
    <property type="molecule type" value="Genomic_DNA"/>
</dbReference>
<sequence>MLVVHSTPLVAEDLREMLVSAGANRVELAISLPDETPPEPFETCFLSVSRDALSDITLLDRVARMAAHVVLIVGFLEAKPDLPPGFSVLSEPFRDADVLAALLSARQHGGSAA</sequence>
<evidence type="ECO:0000313" key="1">
    <source>
        <dbReference type="EMBL" id="AHM05135.1"/>
    </source>
</evidence>